<evidence type="ECO:0000313" key="3">
    <source>
        <dbReference type="EnsemblMetazoa" id="PHUM374370-PA"/>
    </source>
</evidence>
<dbReference type="VEuPathDB" id="VectorBase:PHUM374370"/>
<accession>E0VQ92</accession>
<evidence type="ECO:0000313" key="4">
    <source>
        <dbReference type="Proteomes" id="UP000009046"/>
    </source>
</evidence>
<dbReference type="GeneID" id="8233666"/>
<dbReference type="CTD" id="8233666"/>
<dbReference type="InParanoid" id="E0VQ92"/>
<dbReference type="KEGG" id="phu:Phum_PHUM374370"/>
<keyword evidence="4" id="KW-1185">Reference proteome</keyword>
<dbReference type="AlphaFoldDB" id="E0VQ92"/>
<gene>
    <name evidence="3" type="primary">8233666</name>
    <name evidence="2" type="ORF">Phum_PHUM374370</name>
</gene>
<proteinExistence type="predicted"/>
<organism>
    <name type="scientific">Pediculus humanus subsp. corporis</name>
    <name type="common">Body louse</name>
    <dbReference type="NCBI Taxonomy" id="121224"/>
    <lineage>
        <taxon>Eukaryota</taxon>
        <taxon>Metazoa</taxon>
        <taxon>Ecdysozoa</taxon>
        <taxon>Arthropoda</taxon>
        <taxon>Hexapoda</taxon>
        <taxon>Insecta</taxon>
        <taxon>Pterygota</taxon>
        <taxon>Neoptera</taxon>
        <taxon>Paraneoptera</taxon>
        <taxon>Psocodea</taxon>
        <taxon>Troctomorpha</taxon>
        <taxon>Phthiraptera</taxon>
        <taxon>Anoplura</taxon>
        <taxon>Pediculidae</taxon>
        <taxon>Pediculus</taxon>
    </lineage>
</organism>
<reference evidence="3" key="3">
    <citation type="submission" date="2021-02" db="UniProtKB">
        <authorList>
            <consortium name="EnsemblMetazoa"/>
        </authorList>
    </citation>
    <scope>IDENTIFICATION</scope>
    <source>
        <strain evidence="3">USDA</strain>
    </source>
</reference>
<dbReference type="EMBL" id="AAZO01004366">
    <property type="status" value="NOT_ANNOTATED_CDS"/>
    <property type="molecule type" value="Genomic_DNA"/>
</dbReference>
<feature type="region of interest" description="Disordered" evidence="1">
    <location>
        <begin position="1"/>
        <end position="34"/>
    </location>
</feature>
<dbReference type="RefSeq" id="XP_002428286.1">
    <property type="nucleotide sequence ID" value="XM_002428241.1"/>
</dbReference>
<reference evidence="2" key="1">
    <citation type="submission" date="2007-04" db="EMBL/GenBank/DDBJ databases">
        <title>Annotation of Pediculus humanus corporis strain USDA.</title>
        <authorList>
            <person name="Kirkness E."/>
            <person name="Hannick L."/>
            <person name="Hass B."/>
            <person name="Bruggner R."/>
            <person name="Lawson D."/>
            <person name="Bidwell S."/>
            <person name="Joardar V."/>
            <person name="Caler E."/>
            <person name="Walenz B."/>
            <person name="Inman J."/>
            <person name="Schobel S."/>
            <person name="Galinsky K."/>
            <person name="Amedeo P."/>
            <person name="Strausberg R."/>
        </authorList>
    </citation>
    <scope>NUCLEOTIDE SEQUENCE</scope>
    <source>
        <strain evidence="2">USDA</strain>
    </source>
</reference>
<protein>
    <submittedName>
        <fullName evidence="2 3">Uncharacterized protein</fullName>
    </submittedName>
</protein>
<dbReference type="EMBL" id="DS235405">
    <property type="protein sequence ID" value="EEB15548.1"/>
    <property type="molecule type" value="Genomic_DNA"/>
</dbReference>
<dbReference type="Proteomes" id="UP000009046">
    <property type="component" value="Unassembled WGS sequence"/>
</dbReference>
<sequence>MKKKASILLSKLRNKDSNYNNNNRKESNNVDIHDINQKNVPENEGYKDSHNDNLIGTLNNSINAIMVKNN</sequence>
<evidence type="ECO:0000313" key="2">
    <source>
        <dbReference type="EMBL" id="EEB15548.1"/>
    </source>
</evidence>
<name>E0VQ92_PEDHC</name>
<dbReference type="EnsemblMetazoa" id="PHUM374370-RA">
    <property type="protein sequence ID" value="PHUM374370-PA"/>
    <property type="gene ID" value="PHUM374370"/>
</dbReference>
<dbReference type="HOGENOM" id="CLU_2760856_0_0_1"/>
<feature type="compositionally biased region" description="Basic and acidic residues" evidence="1">
    <location>
        <begin position="23"/>
        <end position="34"/>
    </location>
</feature>
<reference evidence="2" key="2">
    <citation type="submission" date="2007-04" db="EMBL/GenBank/DDBJ databases">
        <title>The genome of the human body louse.</title>
        <authorList>
            <consortium name="The Human Body Louse Genome Consortium"/>
            <person name="Kirkness E."/>
            <person name="Walenz B."/>
            <person name="Hass B."/>
            <person name="Bruggner R."/>
            <person name="Strausberg R."/>
        </authorList>
    </citation>
    <scope>NUCLEOTIDE SEQUENCE</scope>
    <source>
        <strain evidence="2">USDA</strain>
    </source>
</reference>
<evidence type="ECO:0000256" key="1">
    <source>
        <dbReference type="SAM" id="MobiDB-lite"/>
    </source>
</evidence>